<comment type="caution">
    <text evidence="1">The sequence shown here is derived from an EMBL/GenBank/DDBJ whole genome shotgun (WGS) entry which is preliminary data.</text>
</comment>
<dbReference type="RefSeq" id="WP_337096236.1">
    <property type="nucleotide sequence ID" value="NZ_JAPYKO010000028.1"/>
</dbReference>
<reference evidence="1 2" key="1">
    <citation type="submission" date="2022-12" db="EMBL/GenBank/DDBJ databases">
        <authorList>
            <person name="Muema E."/>
        </authorList>
    </citation>
    <scope>NUCLEOTIDE SEQUENCE [LARGE SCALE GENOMIC DNA]</scope>
    <source>
        <strain evidence="2">1330</strain>
    </source>
</reference>
<organism evidence="1 2">
    <name type="scientific">Mesorhizobium argentiipisi</name>
    <dbReference type="NCBI Taxonomy" id="3015175"/>
    <lineage>
        <taxon>Bacteria</taxon>
        <taxon>Pseudomonadati</taxon>
        <taxon>Pseudomonadota</taxon>
        <taxon>Alphaproteobacteria</taxon>
        <taxon>Hyphomicrobiales</taxon>
        <taxon>Phyllobacteriaceae</taxon>
        <taxon>Mesorhizobium</taxon>
    </lineage>
</organism>
<name>A0ABU8KK96_9HYPH</name>
<gene>
    <name evidence="1" type="ORF">O7A05_27615</name>
</gene>
<proteinExistence type="predicted"/>
<evidence type="ECO:0000313" key="1">
    <source>
        <dbReference type="EMBL" id="MEI9405902.1"/>
    </source>
</evidence>
<sequence>MSNSERNENKRVTIALDRTGISSSFQGMLEQPEKWPRGQAWTLMHAHDAGQIARIWCGHCNIKRFYKPAELREVIGNVTIDEVRANARCQACGKKDYMRAELFHAYGQELVTIRFRRLKEIRWEKRVIWRDE</sequence>
<keyword evidence="2" id="KW-1185">Reference proteome</keyword>
<dbReference type="EMBL" id="JAPYKO010000028">
    <property type="protein sequence ID" value="MEI9405902.1"/>
    <property type="molecule type" value="Genomic_DNA"/>
</dbReference>
<accession>A0ABU8KK96</accession>
<evidence type="ECO:0000313" key="2">
    <source>
        <dbReference type="Proteomes" id="UP001366503"/>
    </source>
</evidence>
<protein>
    <recommendedName>
        <fullName evidence="3">Zinc-binding domain-containing protein</fullName>
    </recommendedName>
</protein>
<evidence type="ECO:0008006" key="3">
    <source>
        <dbReference type="Google" id="ProtNLM"/>
    </source>
</evidence>
<dbReference type="Proteomes" id="UP001366503">
    <property type="component" value="Unassembled WGS sequence"/>
</dbReference>